<feature type="chain" id="PRO_5046064028" description="DUF3857 domain-containing protein" evidence="1">
    <location>
        <begin position="20"/>
        <end position="644"/>
    </location>
</feature>
<protein>
    <recommendedName>
        <fullName evidence="2">DUF3857 domain-containing protein</fullName>
    </recommendedName>
</protein>
<dbReference type="Gene3D" id="3.10.620.30">
    <property type="match status" value="1"/>
</dbReference>
<evidence type="ECO:0000313" key="3">
    <source>
        <dbReference type="EMBL" id="GMQ31466.1"/>
    </source>
</evidence>
<keyword evidence="1" id="KW-0732">Signal</keyword>
<feature type="domain" description="DUF3857" evidence="2">
    <location>
        <begin position="67"/>
        <end position="216"/>
    </location>
</feature>
<accession>A0ABQ6PU38</accession>
<comment type="caution">
    <text evidence="3">The sequence shown here is derived from an EMBL/GenBank/DDBJ whole genome shotgun (WGS) entry which is preliminary data.</text>
</comment>
<dbReference type="Gene3D" id="2.60.120.1130">
    <property type="match status" value="1"/>
</dbReference>
<dbReference type="Pfam" id="PF12969">
    <property type="entry name" value="DUF3857"/>
    <property type="match status" value="1"/>
</dbReference>
<feature type="signal peptide" evidence="1">
    <location>
        <begin position="1"/>
        <end position="19"/>
    </location>
</feature>
<evidence type="ECO:0000259" key="2">
    <source>
        <dbReference type="Pfam" id="PF12969"/>
    </source>
</evidence>
<dbReference type="InterPro" id="IPR024618">
    <property type="entry name" value="DUF3857"/>
</dbReference>
<sequence>MKKLFFLAFLALLAGFANAQSQKMGDLSPEEIAYTEVAYEPGSSAIMLVATADSKFFSQIFETLHFRRIKILTEAGKEYADIKIRYYRGDKGTEEIYGEKAQIINFVDGKPVITKLGKENIFDVDLGDGYREKRFVFPDAQVGSILEYTFRKADKNLEFLDGWTFQNAMPTLYSKYQVTMIPQLEYKTIGQGSNFFTKAERESNNGTYSWTLRNLYSLKEEPYMKNYRDYLDRVEFQLYRYQVAATTSGAEWKDFLSTWEKLGNEMIEYYSMKGFYRTNPIEKDALSIDLSGANETEKARKAYYYIRDNFTNEGVDWIYTNQTLPQLLKSKQGTPGELILAYMGLLKSMGISCEPVLIGSKGYGRSSIVPYPFLNQFDEILLLATLDGKPQFLDLSDPLAPFGYVDLDKHVSGGLLLKKNQSQLINLEIKHNSSEMIFSDVILDPESGELQMNYNVRSSYYEGLDQFHQVDNLKKAEKPLTDMFDMEELEMELRNVEVENLLEEKNYLNTKFQLAIAGAADQDMLVFNPFKFSSFSKNPFTQDFRVFPVDFGYAFQQSLVANIHIPEGFEIEDYPTDELLTIDGAPLIFTFKTEQIGQLFKVNAKIEVKQPLISSEQYVDLKFLMESIANKLKTPVILKKTVRP</sequence>
<evidence type="ECO:0000256" key="1">
    <source>
        <dbReference type="SAM" id="SignalP"/>
    </source>
</evidence>
<dbReference type="RefSeq" id="WP_338226231.1">
    <property type="nucleotide sequence ID" value="NZ_BTPD01000019.1"/>
</dbReference>
<organism evidence="3 4">
    <name type="scientific">Algoriphagus confluentis</name>
    <dbReference type="NCBI Taxonomy" id="1697556"/>
    <lineage>
        <taxon>Bacteria</taxon>
        <taxon>Pseudomonadati</taxon>
        <taxon>Bacteroidota</taxon>
        <taxon>Cytophagia</taxon>
        <taxon>Cytophagales</taxon>
        <taxon>Cyclobacteriaceae</taxon>
        <taxon>Algoriphagus</taxon>
    </lineage>
</organism>
<reference evidence="3 4" key="1">
    <citation type="submission" date="2023-08" db="EMBL/GenBank/DDBJ databases">
        <title>Draft genome sequence of Algoriphagus confluentis.</title>
        <authorList>
            <person name="Takatani N."/>
            <person name="Hosokawa M."/>
            <person name="Sawabe T."/>
        </authorList>
    </citation>
    <scope>NUCLEOTIDE SEQUENCE [LARGE SCALE GENOMIC DNA]</scope>
    <source>
        <strain evidence="3 4">NBRC 111222</strain>
    </source>
</reference>
<name>A0ABQ6PU38_9BACT</name>
<dbReference type="Gene3D" id="2.60.40.3140">
    <property type="match status" value="1"/>
</dbReference>
<proteinExistence type="predicted"/>
<evidence type="ECO:0000313" key="4">
    <source>
        <dbReference type="Proteomes" id="UP001338309"/>
    </source>
</evidence>
<gene>
    <name evidence="3" type="ORF">Aconfl_41100</name>
</gene>
<dbReference type="Proteomes" id="UP001338309">
    <property type="component" value="Unassembled WGS sequence"/>
</dbReference>
<keyword evidence="4" id="KW-1185">Reference proteome</keyword>
<dbReference type="EMBL" id="BTPD01000019">
    <property type="protein sequence ID" value="GMQ31466.1"/>
    <property type="molecule type" value="Genomic_DNA"/>
</dbReference>